<dbReference type="Proteomes" id="UP001528672">
    <property type="component" value="Unassembled WGS sequence"/>
</dbReference>
<keyword evidence="2" id="KW-1185">Reference proteome</keyword>
<name>A0ABT5MCH7_9BURK</name>
<proteinExistence type="predicted"/>
<dbReference type="InterPro" id="IPR021508">
    <property type="entry name" value="Gp17-like"/>
</dbReference>
<dbReference type="RefSeq" id="WP_273925904.1">
    <property type="nucleotide sequence ID" value="NZ_JAQSIO010000002.1"/>
</dbReference>
<organism evidence="1 2">
    <name type="scientific">Curvibacter microcysteis</name>
    <dbReference type="NCBI Taxonomy" id="3026419"/>
    <lineage>
        <taxon>Bacteria</taxon>
        <taxon>Pseudomonadati</taxon>
        <taxon>Pseudomonadota</taxon>
        <taxon>Betaproteobacteria</taxon>
        <taxon>Burkholderiales</taxon>
        <taxon>Comamonadaceae</taxon>
        <taxon>Curvibacter</taxon>
    </lineage>
</organism>
<reference evidence="1 2" key="1">
    <citation type="submission" date="2023-02" db="EMBL/GenBank/DDBJ databases">
        <title>Bacterial whole genome sequence for Curvibacter sp. HBC28.</title>
        <authorList>
            <person name="Le V."/>
            <person name="Ko S.-R."/>
            <person name="Ahn C.-Y."/>
            <person name="Oh H.-M."/>
        </authorList>
    </citation>
    <scope>NUCLEOTIDE SEQUENCE [LARGE SCALE GENOMIC DNA]</scope>
    <source>
        <strain evidence="1 2">HBC28</strain>
    </source>
</reference>
<dbReference type="EMBL" id="JAQSIO010000002">
    <property type="protein sequence ID" value="MDD0814283.1"/>
    <property type="molecule type" value="Genomic_DNA"/>
</dbReference>
<sequence>MSAEAVIFPLLSALVAGRAYPDVAPADAALPRIVYQQVGGQAINYTEGTLSDQENARMQIACWATTRLAAIELMKQAEAALLAAPVIQVEVMGARQSDFEPDTGLYASRQDFSIWSAR</sequence>
<accession>A0ABT5MCH7</accession>
<evidence type="ECO:0000313" key="1">
    <source>
        <dbReference type="EMBL" id="MDD0814283.1"/>
    </source>
</evidence>
<protein>
    <submittedName>
        <fullName evidence="1">DUF3168 domain-containing protein</fullName>
    </submittedName>
</protein>
<gene>
    <name evidence="1" type="ORF">PSQ39_06535</name>
</gene>
<evidence type="ECO:0000313" key="2">
    <source>
        <dbReference type="Proteomes" id="UP001528672"/>
    </source>
</evidence>
<comment type="caution">
    <text evidence="1">The sequence shown here is derived from an EMBL/GenBank/DDBJ whole genome shotgun (WGS) entry which is preliminary data.</text>
</comment>
<dbReference type="Pfam" id="PF11367">
    <property type="entry name" value="Tail_completion_gp17"/>
    <property type="match status" value="1"/>
</dbReference>